<comment type="cofactor">
    <cofactor evidence="1 9 10 12">
        <name>FMN</name>
        <dbReference type="ChEBI" id="CHEBI:58210"/>
    </cofactor>
</comment>
<dbReference type="GO" id="GO:0010181">
    <property type="term" value="F:FMN binding"/>
    <property type="evidence" value="ECO:0007669"/>
    <property type="project" value="UniProtKB-UniRule"/>
</dbReference>
<organism evidence="14 15">
    <name type="scientific">SAR86 cluster bacterium</name>
    <dbReference type="NCBI Taxonomy" id="2030880"/>
    <lineage>
        <taxon>Bacteria</taxon>
        <taxon>Pseudomonadati</taxon>
        <taxon>Pseudomonadota</taxon>
        <taxon>Gammaproteobacteria</taxon>
        <taxon>SAR86 cluster</taxon>
    </lineage>
</organism>
<proteinExistence type="inferred from homology"/>
<dbReference type="EMBL" id="QOPC01000001">
    <property type="protein sequence ID" value="RCL39663.1"/>
    <property type="molecule type" value="Genomic_DNA"/>
</dbReference>
<evidence type="ECO:0000313" key="14">
    <source>
        <dbReference type="EMBL" id="RCL39663.1"/>
    </source>
</evidence>
<keyword evidence="8 9" id="KW-0560">Oxidoreductase</keyword>
<keyword evidence="4 9" id="KW-0288">FMN</keyword>
<evidence type="ECO:0000256" key="5">
    <source>
        <dbReference type="ARBA" id="ARBA00022694"/>
    </source>
</evidence>
<evidence type="ECO:0000256" key="7">
    <source>
        <dbReference type="ARBA" id="ARBA00022884"/>
    </source>
</evidence>
<dbReference type="HAMAP" id="MF_02041">
    <property type="entry name" value="DusA_subfam"/>
    <property type="match status" value="1"/>
</dbReference>
<dbReference type="GO" id="GO:0050660">
    <property type="term" value="F:flavin adenine dinucleotide binding"/>
    <property type="evidence" value="ECO:0007669"/>
    <property type="project" value="InterPro"/>
</dbReference>
<comment type="similarity">
    <text evidence="9">Belongs to the Dus family. DusA subfamily.</text>
</comment>
<dbReference type="EC" id="1.3.1.91" evidence="9"/>
<keyword evidence="6 9" id="KW-0521">NADP</keyword>
<evidence type="ECO:0000256" key="9">
    <source>
        <dbReference type="HAMAP-Rule" id="MF_02041"/>
    </source>
</evidence>
<comment type="catalytic activity">
    <reaction evidence="9">
        <text>5,6-dihydrouridine(20a) in tRNA + NAD(+) = uridine(20a) in tRNA + NADH + H(+)</text>
        <dbReference type="Rhea" id="RHEA:53348"/>
        <dbReference type="Rhea" id="RHEA-COMP:13535"/>
        <dbReference type="Rhea" id="RHEA-COMP:13536"/>
        <dbReference type="ChEBI" id="CHEBI:15378"/>
        <dbReference type="ChEBI" id="CHEBI:57540"/>
        <dbReference type="ChEBI" id="CHEBI:57945"/>
        <dbReference type="ChEBI" id="CHEBI:65315"/>
        <dbReference type="ChEBI" id="CHEBI:74443"/>
    </reaction>
</comment>
<dbReference type="Gene3D" id="1.20.120.1460">
    <property type="match status" value="1"/>
</dbReference>
<dbReference type="Gene3D" id="3.20.20.70">
    <property type="entry name" value="Aldolase class I"/>
    <property type="match status" value="1"/>
</dbReference>
<dbReference type="NCBIfam" id="NF008774">
    <property type="entry name" value="PRK11815.1"/>
    <property type="match status" value="1"/>
</dbReference>
<feature type="active site" description="Proton donor" evidence="9 11">
    <location>
        <position position="95"/>
    </location>
</feature>
<dbReference type="CDD" id="cd02801">
    <property type="entry name" value="DUS_like_FMN"/>
    <property type="match status" value="1"/>
</dbReference>
<feature type="binding site" evidence="9 12">
    <location>
        <begin position="228"/>
        <end position="229"/>
    </location>
    <ligand>
        <name>FMN</name>
        <dbReference type="ChEBI" id="CHEBI:58210"/>
    </ligand>
</feature>
<dbReference type="Proteomes" id="UP000253032">
    <property type="component" value="Unassembled WGS sequence"/>
</dbReference>
<dbReference type="PIRSF" id="PIRSF006621">
    <property type="entry name" value="Dus"/>
    <property type="match status" value="1"/>
</dbReference>
<evidence type="ECO:0000256" key="1">
    <source>
        <dbReference type="ARBA" id="ARBA00001917"/>
    </source>
</evidence>
<reference evidence="14 15" key="1">
    <citation type="journal article" date="2018" name="Microbiome">
        <title>Fine metagenomic profile of the Mediterranean stratified and mixed water columns revealed by assembly and recruitment.</title>
        <authorList>
            <person name="Haro-Moreno J.M."/>
            <person name="Lopez-Perez M."/>
            <person name="De La Torre J.R."/>
            <person name="Picazo A."/>
            <person name="Camacho A."/>
            <person name="Rodriguez-Valera F."/>
        </authorList>
    </citation>
    <scope>NUCLEOTIDE SEQUENCE [LARGE SCALE GENOMIC DNA]</scope>
    <source>
        <strain evidence="14">MED-G84</strain>
    </source>
</reference>
<evidence type="ECO:0000256" key="4">
    <source>
        <dbReference type="ARBA" id="ARBA00022643"/>
    </source>
</evidence>
<dbReference type="SUPFAM" id="SSF51395">
    <property type="entry name" value="FMN-linked oxidoreductases"/>
    <property type="match status" value="1"/>
</dbReference>
<feature type="binding site" evidence="9 12">
    <location>
        <begin position="11"/>
        <end position="13"/>
    </location>
    <ligand>
        <name>FMN</name>
        <dbReference type="ChEBI" id="CHEBI:58210"/>
    </ligand>
</feature>
<comment type="caution">
    <text evidence="14">The sequence shown here is derived from an EMBL/GenBank/DDBJ whole genome shotgun (WGS) entry which is preliminary data.</text>
</comment>
<comment type="catalytic activity">
    <reaction evidence="9">
        <text>5,6-dihydrouridine(20) in tRNA + NADP(+) = uridine(20) in tRNA + NADPH + H(+)</text>
        <dbReference type="Rhea" id="RHEA:53336"/>
        <dbReference type="Rhea" id="RHEA-COMP:13533"/>
        <dbReference type="Rhea" id="RHEA-COMP:13534"/>
        <dbReference type="ChEBI" id="CHEBI:15378"/>
        <dbReference type="ChEBI" id="CHEBI:57783"/>
        <dbReference type="ChEBI" id="CHEBI:58349"/>
        <dbReference type="ChEBI" id="CHEBI:65315"/>
        <dbReference type="ChEBI" id="CHEBI:74443"/>
        <dbReference type="EC" id="1.3.1.91"/>
    </reaction>
</comment>
<feature type="site" description="Interacts with tRNA" evidence="9">
    <location>
        <position position="92"/>
    </location>
</feature>
<evidence type="ECO:0000256" key="6">
    <source>
        <dbReference type="ARBA" id="ARBA00022857"/>
    </source>
</evidence>
<dbReference type="PANTHER" id="PTHR42907">
    <property type="entry name" value="FMN-LINKED OXIDOREDUCTASES SUPERFAMILY PROTEIN"/>
    <property type="match status" value="1"/>
</dbReference>
<feature type="binding site" evidence="9 12">
    <location>
        <position position="65"/>
    </location>
    <ligand>
        <name>FMN</name>
        <dbReference type="ChEBI" id="CHEBI:58210"/>
    </ligand>
</feature>
<keyword evidence="5 9" id="KW-0819">tRNA processing</keyword>
<sequence>MSLSHRFCIAPMMQCTDVHDRFLFRLITKKAFLYTEMVTTNAIIHGKCLNQLKFNNKIEHPVAVQLGGSEPDDLAECAKICSSLGYDEINLNVGCPSERVQKGSFGACLMEDPYLVNECIQAMQEVTSIPITVKCRIGVNKRDDQDFLNNFVRKIFNSKFKTLIVHARVAILKGLTPRQNRQIPPLKYENVYQLKKEFPELEIVINGGIKNIEESLIHLEKVDGVMLGRTPYDNPMIVSDIDSRLFNEVDIGSDRKTILKEYLDYCRDQNNHGEPYSRTLKHVFGLNRGLKNAKAFRSLILETMQKNNLEVTQSDLVSLV</sequence>
<dbReference type="GO" id="GO:0102266">
    <property type="term" value="F:tRNA-dihydrouridine20a synthase activity"/>
    <property type="evidence" value="ECO:0007669"/>
    <property type="project" value="RHEA"/>
</dbReference>
<feature type="binding site" evidence="9 12">
    <location>
        <position position="134"/>
    </location>
    <ligand>
        <name>FMN</name>
        <dbReference type="ChEBI" id="CHEBI:58210"/>
    </ligand>
</feature>
<accession>A0A368BQU9</accession>
<evidence type="ECO:0000313" key="15">
    <source>
        <dbReference type="Proteomes" id="UP000253032"/>
    </source>
</evidence>
<evidence type="ECO:0000256" key="3">
    <source>
        <dbReference type="ARBA" id="ARBA00022630"/>
    </source>
</evidence>
<dbReference type="InterPro" id="IPR035587">
    <property type="entry name" value="DUS-like_FMN-bd"/>
</dbReference>
<comment type="function">
    <text evidence="9">Catalyzes the synthesis of 5,6-dihydrouridine (D), a modified base found in the D-loop of most tRNAs, via the reduction of the C5-C6 double bond in target uridines. Specifically modifies U20 and U20a in tRNAs.</text>
</comment>
<comment type="caution">
    <text evidence="9">Lacks conserved residue(s) required for the propagation of feature annotation.</text>
</comment>
<dbReference type="PANTHER" id="PTHR42907:SF1">
    <property type="entry name" value="FMN-LINKED OXIDOREDUCTASES SUPERFAMILY PROTEIN"/>
    <property type="match status" value="1"/>
</dbReference>
<evidence type="ECO:0000256" key="12">
    <source>
        <dbReference type="PIRSR" id="PIRSR006621-2"/>
    </source>
</evidence>
<keyword evidence="12" id="KW-0547">Nucleotide-binding</keyword>
<dbReference type="InterPro" id="IPR004653">
    <property type="entry name" value="DusA"/>
</dbReference>
<gene>
    <name evidence="9" type="primary">dusA</name>
    <name evidence="14" type="ORF">DBW98_00230</name>
</gene>
<feature type="domain" description="DUS-like FMN-binding" evidence="13">
    <location>
        <begin position="9"/>
        <end position="308"/>
    </location>
</feature>
<evidence type="ECO:0000256" key="10">
    <source>
        <dbReference type="PIRNR" id="PIRNR006621"/>
    </source>
</evidence>
<feature type="binding site" evidence="9 12">
    <location>
        <begin position="206"/>
        <end position="208"/>
    </location>
    <ligand>
        <name>FMN</name>
        <dbReference type="ChEBI" id="CHEBI:58210"/>
    </ligand>
</feature>
<keyword evidence="7 9" id="KW-0694">RNA-binding</keyword>
<protein>
    <recommendedName>
        <fullName evidence="9">tRNA-dihydrouridine(20/20a) synthase</fullName>
        <ecNumber evidence="9">1.3.1.91</ecNumber>
    </recommendedName>
    <alternativeName>
        <fullName evidence="9">U20-specific dihydrouridine synthase</fullName>
        <shortName evidence="9">U20-specific Dus</shortName>
    </alternativeName>
    <alternativeName>
        <fullName evidence="9">tRNA-dihydrouridine synthase A</fullName>
    </alternativeName>
</protein>
<evidence type="ECO:0000256" key="11">
    <source>
        <dbReference type="PIRSR" id="PIRSR006621-1"/>
    </source>
</evidence>
<dbReference type="GO" id="GO:0102264">
    <property type="term" value="F:tRNA-dihydrouridine20 synthase activity"/>
    <property type="evidence" value="ECO:0007669"/>
    <property type="project" value="UniProtKB-EC"/>
</dbReference>
<dbReference type="AlphaFoldDB" id="A0A368BQU9"/>
<keyword evidence="2 9" id="KW-0820">tRNA-binding</keyword>
<keyword evidence="3 9" id="KW-0285">Flavoprotein</keyword>
<dbReference type="Pfam" id="PF01207">
    <property type="entry name" value="Dus"/>
    <property type="match status" value="1"/>
</dbReference>
<evidence type="ECO:0000256" key="2">
    <source>
        <dbReference type="ARBA" id="ARBA00022555"/>
    </source>
</evidence>
<dbReference type="InterPro" id="IPR013785">
    <property type="entry name" value="Aldolase_TIM"/>
</dbReference>
<comment type="catalytic activity">
    <reaction evidence="9">
        <text>5,6-dihydrouridine(20) in tRNA + NAD(+) = uridine(20) in tRNA + NADH + H(+)</text>
        <dbReference type="Rhea" id="RHEA:53340"/>
        <dbReference type="Rhea" id="RHEA-COMP:13533"/>
        <dbReference type="Rhea" id="RHEA-COMP:13534"/>
        <dbReference type="ChEBI" id="CHEBI:15378"/>
        <dbReference type="ChEBI" id="CHEBI:57540"/>
        <dbReference type="ChEBI" id="CHEBI:57945"/>
        <dbReference type="ChEBI" id="CHEBI:65315"/>
        <dbReference type="ChEBI" id="CHEBI:74443"/>
        <dbReference type="EC" id="1.3.1.91"/>
    </reaction>
</comment>
<feature type="binding site" evidence="9 12">
    <location>
        <position position="166"/>
    </location>
    <ligand>
        <name>FMN</name>
        <dbReference type="ChEBI" id="CHEBI:58210"/>
    </ligand>
</feature>
<feature type="site" description="Interacts with tRNA; defines subfamily-specific binding signature" evidence="9">
    <location>
        <position position="297"/>
    </location>
</feature>
<comment type="similarity">
    <text evidence="10">Belongs to the dus family.</text>
</comment>
<dbReference type="GO" id="GO:0000049">
    <property type="term" value="F:tRNA binding"/>
    <property type="evidence" value="ECO:0007669"/>
    <property type="project" value="UniProtKB-UniRule"/>
</dbReference>
<evidence type="ECO:0000256" key="8">
    <source>
        <dbReference type="ARBA" id="ARBA00023002"/>
    </source>
</evidence>
<feature type="site" description="Interacts with tRNA" evidence="9">
    <location>
        <position position="181"/>
    </location>
</feature>
<comment type="catalytic activity">
    <reaction evidence="9">
        <text>5,6-dihydrouridine(20a) in tRNA + NADP(+) = uridine(20a) in tRNA + NADPH + H(+)</text>
        <dbReference type="Rhea" id="RHEA:53344"/>
        <dbReference type="Rhea" id="RHEA-COMP:13535"/>
        <dbReference type="Rhea" id="RHEA-COMP:13536"/>
        <dbReference type="ChEBI" id="CHEBI:15378"/>
        <dbReference type="ChEBI" id="CHEBI:57783"/>
        <dbReference type="ChEBI" id="CHEBI:58349"/>
        <dbReference type="ChEBI" id="CHEBI:65315"/>
        <dbReference type="ChEBI" id="CHEBI:74443"/>
    </reaction>
</comment>
<dbReference type="InterPro" id="IPR001269">
    <property type="entry name" value="DUS_fam"/>
</dbReference>
<dbReference type="InterPro" id="IPR018517">
    <property type="entry name" value="tRNA_hU_synthase_CS"/>
</dbReference>
<dbReference type="PROSITE" id="PS01136">
    <property type="entry name" value="UPF0034"/>
    <property type="match status" value="1"/>
</dbReference>
<name>A0A368BQU9_9GAMM</name>
<evidence type="ECO:0000259" key="13">
    <source>
        <dbReference type="Pfam" id="PF01207"/>
    </source>
</evidence>